<dbReference type="InterPro" id="IPR000847">
    <property type="entry name" value="LysR_HTH_N"/>
</dbReference>
<evidence type="ECO:0000259" key="8">
    <source>
        <dbReference type="PROSITE" id="PS50931"/>
    </source>
</evidence>
<evidence type="ECO:0000256" key="6">
    <source>
        <dbReference type="ARBA" id="ARBA00067332"/>
    </source>
</evidence>
<dbReference type="Gene3D" id="3.40.190.10">
    <property type="entry name" value="Periplasmic binding protein-like II"/>
    <property type="match status" value="2"/>
</dbReference>
<dbReference type="FunFam" id="1.10.10.10:FF:000001">
    <property type="entry name" value="LysR family transcriptional regulator"/>
    <property type="match status" value="1"/>
</dbReference>
<dbReference type="PROSITE" id="PS50931">
    <property type="entry name" value="HTH_LYSR"/>
    <property type="match status" value="1"/>
</dbReference>
<evidence type="ECO:0000256" key="7">
    <source>
        <dbReference type="ARBA" id="ARBA00083243"/>
    </source>
</evidence>
<dbReference type="Pfam" id="PF00126">
    <property type="entry name" value="HTH_1"/>
    <property type="match status" value="1"/>
</dbReference>
<evidence type="ECO:0000256" key="2">
    <source>
        <dbReference type="ARBA" id="ARBA00023015"/>
    </source>
</evidence>
<keyword evidence="4" id="KW-0804">Transcription</keyword>
<dbReference type="GO" id="GO:0006351">
    <property type="term" value="P:DNA-templated transcription"/>
    <property type="evidence" value="ECO:0007669"/>
    <property type="project" value="TreeGrafter"/>
</dbReference>
<dbReference type="Gene3D" id="1.10.10.10">
    <property type="entry name" value="Winged helix-like DNA-binding domain superfamily/Winged helix DNA-binding domain"/>
    <property type="match status" value="1"/>
</dbReference>
<feature type="domain" description="HTH lysR-type" evidence="8">
    <location>
        <begin position="5"/>
        <end position="62"/>
    </location>
</feature>
<keyword evidence="3" id="KW-0238">DNA-binding</keyword>
<reference evidence="10" key="1">
    <citation type="submission" date="2023-07" db="EMBL/GenBank/DDBJ databases">
        <title>Genomic characterization of faba bean (Vicia faba) microsymbionts in Mexican soils.</title>
        <authorList>
            <person name="Rivera Orduna F.N."/>
            <person name="Guevara-Luna J."/>
            <person name="Yan J."/>
            <person name="Arroyo-Herrera I."/>
            <person name="Li Y."/>
            <person name="Vasquez-Murrieta M.S."/>
            <person name="Wang E.T."/>
        </authorList>
    </citation>
    <scope>NUCLEOTIDE SEQUENCE [LARGE SCALE GENOMIC DNA]</scope>
    <source>
        <strain evidence="10">CH6</strain>
    </source>
</reference>
<comment type="function">
    <text evidence="5">Transcriptional regulator of the ttuABCDE tartrate utilization operon.</text>
</comment>
<dbReference type="SUPFAM" id="SSF53850">
    <property type="entry name" value="Periplasmic binding protein-like II"/>
    <property type="match status" value="1"/>
</dbReference>
<dbReference type="RefSeq" id="WP_310807779.1">
    <property type="nucleotide sequence ID" value="NZ_JAVLSH010000006.1"/>
</dbReference>
<evidence type="ECO:0000313" key="9">
    <source>
        <dbReference type="EMBL" id="MDR9760988.1"/>
    </source>
</evidence>
<proteinExistence type="inferred from homology"/>
<dbReference type="EMBL" id="JAVLSH010000006">
    <property type="protein sequence ID" value="MDR9760988.1"/>
    <property type="molecule type" value="Genomic_DNA"/>
</dbReference>
<dbReference type="InterPro" id="IPR036388">
    <property type="entry name" value="WH-like_DNA-bd_sf"/>
</dbReference>
<dbReference type="InterPro" id="IPR058163">
    <property type="entry name" value="LysR-type_TF_proteobact-type"/>
</dbReference>
<comment type="caution">
    <text evidence="9">The sequence shown here is derived from an EMBL/GenBank/DDBJ whole genome shotgun (WGS) entry which is preliminary data.</text>
</comment>
<evidence type="ECO:0000313" key="10">
    <source>
        <dbReference type="Proteomes" id="UP001269402"/>
    </source>
</evidence>
<dbReference type="Proteomes" id="UP001269402">
    <property type="component" value="Unassembled WGS sequence"/>
</dbReference>
<evidence type="ECO:0000256" key="1">
    <source>
        <dbReference type="ARBA" id="ARBA00009437"/>
    </source>
</evidence>
<dbReference type="AlphaFoldDB" id="A0AAW8P1M8"/>
<organism evidence="9 10">
    <name type="scientific">Rhizobium redzepovicii</name>
    <dbReference type="NCBI Taxonomy" id="2867518"/>
    <lineage>
        <taxon>Bacteria</taxon>
        <taxon>Pseudomonadati</taxon>
        <taxon>Pseudomonadota</taxon>
        <taxon>Alphaproteobacteria</taxon>
        <taxon>Hyphomicrobiales</taxon>
        <taxon>Rhizobiaceae</taxon>
        <taxon>Rhizobium/Agrobacterium group</taxon>
        <taxon>Rhizobium</taxon>
    </lineage>
</organism>
<comment type="similarity">
    <text evidence="1">Belongs to the LysR transcriptional regulatory family.</text>
</comment>
<keyword evidence="10" id="KW-1185">Reference proteome</keyword>
<accession>A0AAW8P1M8</accession>
<dbReference type="PANTHER" id="PTHR30537">
    <property type="entry name" value="HTH-TYPE TRANSCRIPTIONAL REGULATOR"/>
    <property type="match status" value="1"/>
</dbReference>
<dbReference type="InterPro" id="IPR036390">
    <property type="entry name" value="WH_DNA-bd_sf"/>
</dbReference>
<evidence type="ECO:0000256" key="4">
    <source>
        <dbReference type="ARBA" id="ARBA00023163"/>
    </source>
</evidence>
<dbReference type="InterPro" id="IPR005119">
    <property type="entry name" value="LysR_subst-bd"/>
</dbReference>
<evidence type="ECO:0000256" key="5">
    <source>
        <dbReference type="ARBA" id="ARBA00054626"/>
    </source>
</evidence>
<sequence>MRDLPPLKALRVFESCVRLRSFTKAASEMNVGQPAVSHQIQTLEKDIGLRLFDRNATVATPTPEGMAYYNRISVALEDISRATGALRQKARKPGLTLSTYPGIAMFWLMPRLSKLKQSEPDLAVRVTTAERDSDIPLNDVDCAILFGDGHWAGQTSHLLMPEVVVPVAAPSLACRLLDQPRSALLENGPLIHLEDRDQRWFSWQDWREARAPGSAVIDGGIEVTNHGIAIHETLMGHGIALGWKGVIDDLLANGLLVTLDDEPLVSDRGYYLVGPAAFFNSRIGARLLAALTAGLTYHFKRP</sequence>
<dbReference type="GO" id="GO:0043565">
    <property type="term" value="F:sequence-specific DNA binding"/>
    <property type="evidence" value="ECO:0007669"/>
    <property type="project" value="TreeGrafter"/>
</dbReference>
<dbReference type="SUPFAM" id="SSF46785">
    <property type="entry name" value="Winged helix' DNA-binding domain"/>
    <property type="match status" value="1"/>
</dbReference>
<dbReference type="Pfam" id="PF03466">
    <property type="entry name" value="LysR_substrate"/>
    <property type="match status" value="1"/>
</dbReference>
<dbReference type="GO" id="GO:0003700">
    <property type="term" value="F:DNA-binding transcription factor activity"/>
    <property type="evidence" value="ECO:0007669"/>
    <property type="project" value="InterPro"/>
</dbReference>
<gene>
    <name evidence="9" type="ORF">RJJ37_15355</name>
</gene>
<evidence type="ECO:0000256" key="3">
    <source>
        <dbReference type="ARBA" id="ARBA00023125"/>
    </source>
</evidence>
<name>A0AAW8P1M8_9HYPH</name>
<keyword evidence="2" id="KW-0805">Transcription regulation</keyword>
<protein>
    <recommendedName>
        <fullName evidence="6">HTH-type transcriptional regulator TtuA</fullName>
    </recommendedName>
    <alternativeName>
        <fullName evidence="7">Tartrate utilization transcriptional regulator</fullName>
    </alternativeName>
</protein>
<dbReference type="PANTHER" id="PTHR30537:SF74">
    <property type="entry name" value="HTH-TYPE TRANSCRIPTIONAL REGULATOR TRPI"/>
    <property type="match status" value="1"/>
</dbReference>
<dbReference type="PRINTS" id="PR00039">
    <property type="entry name" value="HTHLYSR"/>
</dbReference>